<gene>
    <name evidence="8" type="ORF">TRIHO_45850</name>
</gene>
<dbReference type="GO" id="GO:0005886">
    <property type="term" value="C:plasma membrane"/>
    <property type="evidence" value="ECO:0007669"/>
    <property type="project" value="TreeGrafter"/>
</dbReference>
<evidence type="ECO:0000256" key="3">
    <source>
        <dbReference type="ARBA" id="ARBA00022692"/>
    </source>
</evidence>
<comment type="similarity">
    <text evidence="2">Belongs to the GtrA family.</text>
</comment>
<evidence type="ECO:0000256" key="5">
    <source>
        <dbReference type="ARBA" id="ARBA00023136"/>
    </source>
</evidence>
<accession>A0A132BQN8</accession>
<dbReference type="PANTHER" id="PTHR38459:SF1">
    <property type="entry name" value="PROPHAGE BACTOPRENOL-LINKED GLUCOSE TRANSLOCASE HOMOLOG"/>
    <property type="match status" value="1"/>
</dbReference>
<dbReference type="Pfam" id="PF04138">
    <property type="entry name" value="GtrA_DPMS_TM"/>
    <property type="match status" value="1"/>
</dbReference>
<organism evidence="8 9">
    <name type="scientific">Tritonibacter horizontis</name>
    <dbReference type="NCBI Taxonomy" id="1768241"/>
    <lineage>
        <taxon>Bacteria</taxon>
        <taxon>Pseudomonadati</taxon>
        <taxon>Pseudomonadota</taxon>
        <taxon>Alphaproteobacteria</taxon>
        <taxon>Rhodobacterales</taxon>
        <taxon>Paracoccaceae</taxon>
        <taxon>Tritonibacter</taxon>
    </lineage>
</organism>
<keyword evidence="4 6" id="KW-1133">Transmembrane helix</keyword>
<feature type="transmembrane region" description="Helical" evidence="6">
    <location>
        <begin position="108"/>
        <end position="129"/>
    </location>
</feature>
<dbReference type="GO" id="GO:0000271">
    <property type="term" value="P:polysaccharide biosynthetic process"/>
    <property type="evidence" value="ECO:0007669"/>
    <property type="project" value="InterPro"/>
</dbReference>
<proteinExistence type="inferred from homology"/>
<dbReference type="EMBL" id="LPUY01000138">
    <property type="protein sequence ID" value="KUP90718.1"/>
    <property type="molecule type" value="Genomic_DNA"/>
</dbReference>
<comment type="caution">
    <text evidence="8">The sequence shown here is derived from an EMBL/GenBank/DDBJ whole genome shotgun (WGS) entry which is preliminary data.</text>
</comment>
<evidence type="ECO:0000256" key="4">
    <source>
        <dbReference type="ARBA" id="ARBA00022989"/>
    </source>
</evidence>
<name>A0A132BQN8_9RHOB</name>
<feature type="transmembrane region" description="Helical" evidence="6">
    <location>
        <begin position="20"/>
        <end position="43"/>
    </location>
</feature>
<keyword evidence="9" id="KW-1185">Reference proteome</keyword>
<evidence type="ECO:0000259" key="7">
    <source>
        <dbReference type="Pfam" id="PF04138"/>
    </source>
</evidence>
<evidence type="ECO:0000313" key="9">
    <source>
        <dbReference type="Proteomes" id="UP000068382"/>
    </source>
</evidence>
<dbReference type="InterPro" id="IPR007267">
    <property type="entry name" value="GtrA_DPMS_TM"/>
</dbReference>
<evidence type="ECO:0000256" key="1">
    <source>
        <dbReference type="ARBA" id="ARBA00004141"/>
    </source>
</evidence>
<evidence type="ECO:0000313" key="8">
    <source>
        <dbReference type="EMBL" id="KUP90718.1"/>
    </source>
</evidence>
<feature type="domain" description="GtrA/DPMS transmembrane" evidence="7">
    <location>
        <begin position="21"/>
        <end position="133"/>
    </location>
</feature>
<dbReference type="RefSeq" id="WP_232367865.1">
    <property type="nucleotide sequence ID" value="NZ_LPUY01000138.1"/>
</dbReference>
<evidence type="ECO:0000256" key="2">
    <source>
        <dbReference type="ARBA" id="ARBA00009399"/>
    </source>
</evidence>
<protein>
    <submittedName>
        <fullName evidence="8">GtrA-like protein</fullName>
    </submittedName>
</protein>
<dbReference type="InterPro" id="IPR051401">
    <property type="entry name" value="GtrA_CellWall_Glycosyl"/>
</dbReference>
<sequence>MSAMSANFPAATRHDLGQILRFCIVGTGVAGLYLALFLGTVQLGLPMGVANLVSLICAVLVQYVAQTAWTFRRPLAVPEQIFRFGCTVALGFVTSTLITAVVGPHFGWTPLLSGALVMIWLPVQNYVIFRIWVYAAPDE</sequence>
<keyword evidence="3 6" id="KW-0812">Transmembrane</keyword>
<dbReference type="AlphaFoldDB" id="A0A132BQN8"/>
<keyword evidence="5 6" id="KW-0472">Membrane</keyword>
<dbReference type="PANTHER" id="PTHR38459">
    <property type="entry name" value="PROPHAGE BACTOPRENOL-LINKED GLUCOSE TRANSLOCASE HOMOLOG"/>
    <property type="match status" value="1"/>
</dbReference>
<feature type="transmembrane region" description="Helical" evidence="6">
    <location>
        <begin position="49"/>
        <end position="69"/>
    </location>
</feature>
<evidence type="ECO:0000256" key="6">
    <source>
        <dbReference type="SAM" id="Phobius"/>
    </source>
</evidence>
<reference evidence="8 9" key="1">
    <citation type="submission" date="2015-12" db="EMBL/GenBank/DDBJ databases">
        <title>Genome sequence of the marine Rhodobacteraceae strain O3.65, Candidatus Tritonibacter horizontis.</title>
        <authorList>
            <person name="Poehlein A."/>
            <person name="Giebel H.A."/>
            <person name="Voget S."/>
            <person name="Brinkhoff T."/>
        </authorList>
    </citation>
    <scope>NUCLEOTIDE SEQUENCE [LARGE SCALE GENOMIC DNA]</scope>
    <source>
        <strain evidence="8 9">O3.65</strain>
    </source>
</reference>
<dbReference type="Proteomes" id="UP000068382">
    <property type="component" value="Unassembled WGS sequence"/>
</dbReference>
<comment type="subcellular location">
    <subcellularLocation>
        <location evidence="1">Membrane</location>
        <topology evidence="1">Multi-pass membrane protein</topology>
    </subcellularLocation>
</comment>
<feature type="transmembrane region" description="Helical" evidence="6">
    <location>
        <begin position="81"/>
        <end position="102"/>
    </location>
</feature>